<dbReference type="GO" id="GO:0030239">
    <property type="term" value="P:myofibril assembly"/>
    <property type="evidence" value="ECO:0007669"/>
    <property type="project" value="TreeGrafter"/>
</dbReference>
<feature type="region of interest" description="Disordered" evidence="3">
    <location>
        <begin position="37"/>
        <end position="61"/>
    </location>
</feature>
<comment type="subcellular location">
    <subcellularLocation>
        <location evidence="1">Cytoplasm</location>
    </subcellularLocation>
</comment>
<dbReference type="AlphaFoldDB" id="A0AAD7W852"/>
<protein>
    <submittedName>
        <fullName evidence="4">Uncharacterized protein</fullName>
    </submittedName>
</protein>
<dbReference type="Pfam" id="PF03250">
    <property type="entry name" value="Tropomodulin"/>
    <property type="match status" value="1"/>
</dbReference>
<sequence>MSRMKASAPRSQVSEDADIDTLLADLSPEDLEELERELTAIDPDPRVPVGLRQKNQTDKQPCRNYNREAMLDYCERETKKLIERELSFEVCEQITGDDHIVLNARAVTGDTSVPTAKRRLVNSSI</sequence>
<dbReference type="PANTHER" id="PTHR10901">
    <property type="entry name" value="TROPOMODULIN"/>
    <property type="match status" value="1"/>
</dbReference>
<proteinExistence type="predicted"/>
<name>A0AAD7W852_9TELE</name>
<dbReference type="GO" id="GO:0051694">
    <property type="term" value="P:pointed-end actin filament capping"/>
    <property type="evidence" value="ECO:0007669"/>
    <property type="project" value="InterPro"/>
</dbReference>
<accession>A0AAD7W852</accession>
<evidence type="ECO:0000256" key="2">
    <source>
        <dbReference type="ARBA" id="ARBA00022490"/>
    </source>
</evidence>
<comment type="caution">
    <text evidence="4">The sequence shown here is derived from an EMBL/GenBank/DDBJ whole genome shotgun (WGS) entry which is preliminary data.</text>
</comment>
<reference evidence="4" key="1">
    <citation type="journal article" date="2023" name="Science">
        <title>Genome structures resolve the early diversification of teleost fishes.</title>
        <authorList>
            <person name="Parey E."/>
            <person name="Louis A."/>
            <person name="Montfort J."/>
            <person name="Bouchez O."/>
            <person name="Roques C."/>
            <person name="Iampietro C."/>
            <person name="Lluch J."/>
            <person name="Castinel A."/>
            <person name="Donnadieu C."/>
            <person name="Desvignes T."/>
            <person name="Floi Bucao C."/>
            <person name="Jouanno E."/>
            <person name="Wen M."/>
            <person name="Mejri S."/>
            <person name="Dirks R."/>
            <person name="Jansen H."/>
            <person name="Henkel C."/>
            <person name="Chen W.J."/>
            <person name="Zahm M."/>
            <person name="Cabau C."/>
            <person name="Klopp C."/>
            <person name="Thompson A.W."/>
            <person name="Robinson-Rechavi M."/>
            <person name="Braasch I."/>
            <person name="Lecointre G."/>
            <person name="Bobe J."/>
            <person name="Postlethwait J.H."/>
            <person name="Berthelot C."/>
            <person name="Roest Crollius H."/>
            <person name="Guiguen Y."/>
        </authorList>
    </citation>
    <scope>NUCLEOTIDE SEQUENCE</scope>
    <source>
        <strain evidence="4">NC1722</strain>
    </source>
</reference>
<dbReference type="PANTHER" id="PTHR10901:SF5">
    <property type="entry name" value="LEIOMODIN-1"/>
    <property type="match status" value="1"/>
</dbReference>
<keyword evidence="2" id="KW-0963">Cytoplasm</keyword>
<dbReference type="GO" id="GO:0005523">
    <property type="term" value="F:tropomyosin binding"/>
    <property type="evidence" value="ECO:0007669"/>
    <property type="project" value="InterPro"/>
</dbReference>
<dbReference type="EMBL" id="JAINUG010000229">
    <property type="protein sequence ID" value="KAJ8386384.1"/>
    <property type="molecule type" value="Genomic_DNA"/>
</dbReference>
<feature type="region of interest" description="Disordered" evidence="3">
    <location>
        <begin position="1"/>
        <end position="20"/>
    </location>
</feature>
<evidence type="ECO:0000256" key="3">
    <source>
        <dbReference type="SAM" id="MobiDB-lite"/>
    </source>
</evidence>
<dbReference type="InterPro" id="IPR004934">
    <property type="entry name" value="TMOD"/>
</dbReference>
<dbReference type="Proteomes" id="UP001221898">
    <property type="component" value="Unassembled WGS sequence"/>
</dbReference>
<dbReference type="GO" id="GO:0005865">
    <property type="term" value="C:striated muscle thin filament"/>
    <property type="evidence" value="ECO:0007669"/>
    <property type="project" value="TreeGrafter"/>
</dbReference>
<organism evidence="4 5">
    <name type="scientific">Aldrovandia affinis</name>
    <dbReference type="NCBI Taxonomy" id="143900"/>
    <lineage>
        <taxon>Eukaryota</taxon>
        <taxon>Metazoa</taxon>
        <taxon>Chordata</taxon>
        <taxon>Craniata</taxon>
        <taxon>Vertebrata</taxon>
        <taxon>Euteleostomi</taxon>
        <taxon>Actinopterygii</taxon>
        <taxon>Neopterygii</taxon>
        <taxon>Teleostei</taxon>
        <taxon>Notacanthiformes</taxon>
        <taxon>Halosauridae</taxon>
        <taxon>Aldrovandia</taxon>
    </lineage>
</organism>
<evidence type="ECO:0000313" key="4">
    <source>
        <dbReference type="EMBL" id="KAJ8386384.1"/>
    </source>
</evidence>
<keyword evidence="5" id="KW-1185">Reference proteome</keyword>
<dbReference type="GO" id="GO:0006936">
    <property type="term" value="P:muscle contraction"/>
    <property type="evidence" value="ECO:0007669"/>
    <property type="project" value="TreeGrafter"/>
</dbReference>
<dbReference type="GO" id="GO:0007015">
    <property type="term" value="P:actin filament organization"/>
    <property type="evidence" value="ECO:0007669"/>
    <property type="project" value="TreeGrafter"/>
</dbReference>
<gene>
    <name evidence="4" type="ORF">AAFF_G00170890</name>
</gene>
<evidence type="ECO:0000256" key="1">
    <source>
        <dbReference type="ARBA" id="ARBA00004496"/>
    </source>
</evidence>
<evidence type="ECO:0000313" key="5">
    <source>
        <dbReference type="Proteomes" id="UP001221898"/>
    </source>
</evidence>